<dbReference type="Pfam" id="PF20119">
    <property type="entry name" value="DUF6509"/>
    <property type="match status" value="1"/>
</dbReference>
<accession>A0A3B0CF76</accession>
<dbReference type="RefSeq" id="WP_120748019.1">
    <property type="nucleotide sequence ID" value="NZ_RBAH01000009.1"/>
</dbReference>
<proteinExistence type="predicted"/>
<dbReference type="EMBL" id="RBAH01000009">
    <property type="protein sequence ID" value="RKN84283.1"/>
    <property type="molecule type" value="Genomic_DNA"/>
</dbReference>
<comment type="caution">
    <text evidence="1">The sequence shown here is derived from an EMBL/GenBank/DDBJ whole genome shotgun (WGS) entry which is preliminary data.</text>
</comment>
<organism evidence="1 2">
    <name type="scientific">Paenibacillus ginsengarvi</name>
    <dbReference type="NCBI Taxonomy" id="400777"/>
    <lineage>
        <taxon>Bacteria</taxon>
        <taxon>Bacillati</taxon>
        <taxon>Bacillota</taxon>
        <taxon>Bacilli</taxon>
        <taxon>Bacillales</taxon>
        <taxon>Paenibacillaceae</taxon>
        <taxon>Paenibacillus</taxon>
    </lineage>
</organism>
<evidence type="ECO:0000313" key="1">
    <source>
        <dbReference type="EMBL" id="RKN84283.1"/>
    </source>
</evidence>
<sequence length="100" mass="12089">MLDITSYTVERIRDHFGILTGNRYEFRIDVEVDEEDELYTENGLCVRVVFKDEEGTSGIVKYELLERITNKYWDYDLEEEELQFVEAFCREHYKEADEDE</sequence>
<reference evidence="1 2" key="1">
    <citation type="journal article" date="2007" name="Int. J. Syst. Evol. Microbiol.">
        <title>Paenibacillus ginsengarvi sp. nov., isolated from soil from ginseng cultivation.</title>
        <authorList>
            <person name="Yoon M.H."/>
            <person name="Ten L.N."/>
            <person name="Im W.T."/>
        </authorList>
    </citation>
    <scope>NUCLEOTIDE SEQUENCE [LARGE SCALE GENOMIC DNA]</scope>
    <source>
        <strain evidence="1 2">KCTC 13059</strain>
    </source>
</reference>
<dbReference type="Proteomes" id="UP000282311">
    <property type="component" value="Unassembled WGS sequence"/>
</dbReference>
<name>A0A3B0CF76_9BACL</name>
<dbReference type="AlphaFoldDB" id="A0A3B0CF76"/>
<protein>
    <submittedName>
        <fullName evidence="1">Pullulanase</fullName>
    </submittedName>
</protein>
<keyword evidence="2" id="KW-1185">Reference proteome</keyword>
<gene>
    <name evidence="1" type="ORF">D7M11_14900</name>
</gene>
<dbReference type="InterPro" id="IPR045424">
    <property type="entry name" value="DUF6509"/>
</dbReference>
<dbReference type="OrthoDB" id="2736409at2"/>
<evidence type="ECO:0000313" key="2">
    <source>
        <dbReference type="Proteomes" id="UP000282311"/>
    </source>
</evidence>